<comment type="caution">
    <text evidence="8">The sequence shown here is derived from an EMBL/GenBank/DDBJ whole genome shotgun (WGS) entry which is preliminary data.</text>
</comment>
<evidence type="ECO:0000256" key="2">
    <source>
        <dbReference type="ARBA" id="ARBA00023012"/>
    </source>
</evidence>
<feature type="domain" description="Response regulatory" evidence="7">
    <location>
        <begin position="3"/>
        <end position="119"/>
    </location>
</feature>
<evidence type="ECO:0000256" key="1">
    <source>
        <dbReference type="ARBA" id="ARBA00022553"/>
    </source>
</evidence>
<dbReference type="EMBL" id="PGFH01000001">
    <property type="protein sequence ID" value="PJJ81113.1"/>
    <property type="molecule type" value="Genomic_DNA"/>
</dbReference>
<dbReference type="SMART" id="SM00448">
    <property type="entry name" value="REC"/>
    <property type="match status" value="1"/>
</dbReference>
<evidence type="ECO:0000313" key="8">
    <source>
        <dbReference type="EMBL" id="PJJ81113.1"/>
    </source>
</evidence>
<evidence type="ECO:0000256" key="5">
    <source>
        <dbReference type="ARBA" id="ARBA00023163"/>
    </source>
</evidence>
<evidence type="ECO:0000256" key="6">
    <source>
        <dbReference type="PROSITE-ProRule" id="PRU00169"/>
    </source>
</evidence>
<dbReference type="OrthoDB" id="3197131at2"/>
<dbReference type="GO" id="GO:0006355">
    <property type="term" value="P:regulation of DNA-templated transcription"/>
    <property type="evidence" value="ECO:0007669"/>
    <property type="project" value="TreeGrafter"/>
</dbReference>
<dbReference type="InterPro" id="IPR039420">
    <property type="entry name" value="WalR-like"/>
</dbReference>
<dbReference type="GO" id="GO:0005829">
    <property type="term" value="C:cytosol"/>
    <property type="evidence" value="ECO:0007669"/>
    <property type="project" value="TreeGrafter"/>
</dbReference>
<proteinExistence type="predicted"/>
<dbReference type="CDD" id="cd17574">
    <property type="entry name" value="REC_OmpR"/>
    <property type="match status" value="1"/>
</dbReference>
<keyword evidence="1 6" id="KW-0597">Phosphoprotein</keyword>
<dbReference type="GO" id="GO:0000156">
    <property type="term" value="F:phosphorelay response regulator activity"/>
    <property type="evidence" value="ECO:0007669"/>
    <property type="project" value="TreeGrafter"/>
</dbReference>
<reference evidence="8 9" key="1">
    <citation type="submission" date="2017-11" db="EMBL/GenBank/DDBJ databases">
        <title>Genomic Encyclopedia of Archaeal and Bacterial Type Strains, Phase II (KMG-II): From Individual Species to Whole Genera.</title>
        <authorList>
            <person name="Goeker M."/>
        </authorList>
    </citation>
    <scope>NUCLEOTIDE SEQUENCE [LARGE SCALE GENOMIC DNA]</scope>
    <source>
        <strain evidence="8 9">DSM 16400</strain>
    </source>
</reference>
<dbReference type="FunFam" id="3.40.50.2300:FF:000001">
    <property type="entry name" value="DNA-binding response regulator PhoB"/>
    <property type="match status" value="1"/>
</dbReference>
<dbReference type="PANTHER" id="PTHR48111">
    <property type="entry name" value="REGULATOR OF RPOS"/>
    <property type="match status" value="1"/>
</dbReference>
<dbReference type="InterPro" id="IPR001789">
    <property type="entry name" value="Sig_transdc_resp-reg_receiver"/>
</dbReference>
<organism evidence="8 9">
    <name type="scientific">Salinibacterium amurskyense</name>
    <dbReference type="NCBI Taxonomy" id="205941"/>
    <lineage>
        <taxon>Bacteria</taxon>
        <taxon>Bacillati</taxon>
        <taxon>Actinomycetota</taxon>
        <taxon>Actinomycetes</taxon>
        <taxon>Micrococcales</taxon>
        <taxon>Microbacteriaceae</taxon>
        <taxon>Salinibacterium</taxon>
    </lineage>
</organism>
<accession>A0A2M9D6H6</accession>
<dbReference type="PROSITE" id="PS50110">
    <property type="entry name" value="RESPONSE_REGULATORY"/>
    <property type="match status" value="1"/>
</dbReference>
<dbReference type="AlphaFoldDB" id="A0A2M9D6H6"/>
<dbReference type="GO" id="GO:0000976">
    <property type="term" value="F:transcription cis-regulatory region binding"/>
    <property type="evidence" value="ECO:0007669"/>
    <property type="project" value="TreeGrafter"/>
</dbReference>
<dbReference type="GO" id="GO:0032993">
    <property type="term" value="C:protein-DNA complex"/>
    <property type="evidence" value="ECO:0007669"/>
    <property type="project" value="TreeGrafter"/>
</dbReference>
<evidence type="ECO:0000256" key="4">
    <source>
        <dbReference type="ARBA" id="ARBA00023125"/>
    </source>
</evidence>
<keyword evidence="3" id="KW-0805">Transcription regulation</keyword>
<keyword evidence="9" id="KW-1185">Reference proteome</keyword>
<feature type="modified residue" description="4-aspartylphosphate" evidence="6">
    <location>
        <position position="52"/>
    </location>
</feature>
<keyword evidence="5" id="KW-0804">Transcription</keyword>
<protein>
    <submittedName>
        <fullName evidence="8">Response regulator receiver domain-containing protein</fullName>
    </submittedName>
</protein>
<dbReference type="RefSeq" id="WP_100387828.1">
    <property type="nucleotide sequence ID" value="NZ_BMZU01000001.1"/>
</dbReference>
<keyword evidence="2" id="KW-0902">Two-component regulatory system</keyword>
<dbReference type="InterPro" id="IPR011006">
    <property type="entry name" value="CheY-like_superfamily"/>
</dbReference>
<keyword evidence="4" id="KW-0238">DNA-binding</keyword>
<evidence type="ECO:0000259" key="7">
    <source>
        <dbReference type="PROSITE" id="PS50110"/>
    </source>
</evidence>
<gene>
    <name evidence="8" type="ORF">CLV85_0283</name>
</gene>
<name>A0A2M9D6H6_9MICO</name>
<dbReference type="Gene3D" id="3.40.50.2300">
    <property type="match status" value="1"/>
</dbReference>
<dbReference type="SUPFAM" id="SSF52172">
    <property type="entry name" value="CheY-like"/>
    <property type="match status" value="1"/>
</dbReference>
<dbReference type="PANTHER" id="PTHR48111:SF1">
    <property type="entry name" value="TWO-COMPONENT RESPONSE REGULATOR ORR33"/>
    <property type="match status" value="1"/>
</dbReference>
<evidence type="ECO:0000256" key="3">
    <source>
        <dbReference type="ARBA" id="ARBA00023015"/>
    </source>
</evidence>
<dbReference type="Pfam" id="PF00072">
    <property type="entry name" value="Response_reg"/>
    <property type="match status" value="1"/>
</dbReference>
<evidence type="ECO:0000313" key="9">
    <source>
        <dbReference type="Proteomes" id="UP000231742"/>
    </source>
</evidence>
<dbReference type="Proteomes" id="UP000231742">
    <property type="component" value="Unassembled WGS sequence"/>
</dbReference>
<sequence length="121" mass="13343">MAIVLIVEDDEDVRALVVHRLKQAGHDVLVEADGEAGLAAARQSVPDLVILDWMMPRRNGLEVCFELRADEAFANTRILMLTAKAQEQDIERALSAGADDYVVKPFSSRELIARATALLSR</sequence>